<proteinExistence type="predicted"/>
<sequence length="127" mass="13890">MNRFKKAAIQGSLLLFVCSLAILPSVHGASKGSSVDHSIVVNSADEYLRADSSGIYRIQHAVYAVIHLKKILPTDARFFLNGKAVTFQNVDTSGLVLKVEVTNLRDTWLKVRSAQGSIHQLLTLKNG</sequence>
<keyword evidence="1" id="KW-0732">Signal</keyword>
<protein>
    <recommendedName>
        <fullName evidence="4">Auto-transporter adhesin head GIN domain-containing protein</fullName>
    </recommendedName>
</protein>
<name>A0ABS5ZEN2_9GAMM</name>
<evidence type="ECO:0000313" key="2">
    <source>
        <dbReference type="EMBL" id="MBU2712454.1"/>
    </source>
</evidence>
<organism evidence="2 3">
    <name type="scientific">Zooshikella harenae</name>
    <dbReference type="NCBI Taxonomy" id="2827238"/>
    <lineage>
        <taxon>Bacteria</taxon>
        <taxon>Pseudomonadati</taxon>
        <taxon>Pseudomonadota</taxon>
        <taxon>Gammaproteobacteria</taxon>
        <taxon>Oceanospirillales</taxon>
        <taxon>Zooshikellaceae</taxon>
        <taxon>Zooshikella</taxon>
    </lineage>
</organism>
<dbReference type="RefSeq" id="WP_215820682.1">
    <property type="nucleotide sequence ID" value="NZ_JAGSOY010000038.1"/>
</dbReference>
<reference evidence="2 3" key="1">
    <citation type="submission" date="2021-04" db="EMBL/GenBank/DDBJ databases">
        <authorList>
            <person name="Pira H."/>
            <person name="Risdian C."/>
            <person name="Wink J."/>
        </authorList>
    </citation>
    <scope>NUCLEOTIDE SEQUENCE [LARGE SCALE GENOMIC DNA]</scope>
    <source>
        <strain evidence="2 3">WH53</strain>
    </source>
</reference>
<evidence type="ECO:0000313" key="3">
    <source>
        <dbReference type="Proteomes" id="UP000690515"/>
    </source>
</evidence>
<evidence type="ECO:0008006" key="4">
    <source>
        <dbReference type="Google" id="ProtNLM"/>
    </source>
</evidence>
<accession>A0ABS5ZEN2</accession>
<gene>
    <name evidence="2" type="ORF">KCG35_15410</name>
</gene>
<feature type="chain" id="PRO_5046544324" description="Auto-transporter adhesin head GIN domain-containing protein" evidence="1">
    <location>
        <begin position="29"/>
        <end position="127"/>
    </location>
</feature>
<feature type="signal peptide" evidence="1">
    <location>
        <begin position="1"/>
        <end position="28"/>
    </location>
</feature>
<dbReference type="Proteomes" id="UP000690515">
    <property type="component" value="Unassembled WGS sequence"/>
</dbReference>
<evidence type="ECO:0000256" key="1">
    <source>
        <dbReference type="SAM" id="SignalP"/>
    </source>
</evidence>
<keyword evidence="3" id="KW-1185">Reference proteome</keyword>
<comment type="caution">
    <text evidence="2">The sequence shown here is derived from an EMBL/GenBank/DDBJ whole genome shotgun (WGS) entry which is preliminary data.</text>
</comment>
<dbReference type="EMBL" id="JAGSOY010000038">
    <property type="protein sequence ID" value="MBU2712454.1"/>
    <property type="molecule type" value="Genomic_DNA"/>
</dbReference>